<dbReference type="PROSITE" id="PS50930">
    <property type="entry name" value="HTH_LYTTR"/>
    <property type="match status" value="1"/>
</dbReference>
<dbReference type="InterPro" id="IPR007492">
    <property type="entry name" value="LytTR_DNA-bd_dom"/>
</dbReference>
<dbReference type="InterPro" id="IPR011006">
    <property type="entry name" value="CheY-like_superfamily"/>
</dbReference>
<dbReference type="PROSITE" id="PS50110">
    <property type="entry name" value="RESPONSE_REGULATORY"/>
    <property type="match status" value="1"/>
</dbReference>
<dbReference type="RefSeq" id="WP_161597442.1">
    <property type="nucleotide sequence ID" value="NZ_QGQD01000097.1"/>
</dbReference>
<dbReference type="GO" id="GO:0000156">
    <property type="term" value="F:phosphorelay response regulator activity"/>
    <property type="evidence" value="ECO:0007669"/>
    <property type="project" value="InterPro"/>
</dbReference>
<dbReference type="Pfam" id="PF04397">
    <property type="entry name" value="LytTR"/>
    <property type="match status" value="1"/>
</dbReference>
<evidence type="ECO:0000259" key="5">
    <source>
        <dbReference type="PROSITE" id="PS50930"/>
    </source>
</evidence>
<dbReference type="SUPFAM" id="SSF52172">
    <property type="entry name" value="CheY-like"/>
    <property type="match status" value="1"/>
</dbReference>
<dbReference type="AlphaFoldDB" id="A0A4U8Q0Z1"/>
<feature type="domain" description="HTH LytTR-type" evidence="5">
    <location>
        <begin position="134"/>
        <end position="213"/>
    </location>
</feature>
<reference evidence="6 7" key="1">
    <citation type="journal article" date="2019" name="Anaerobe">
        <title>Detection of Robinsoniella peoriensis in multiple bone samples of a trauma patient.</title>
        <authorList>
            <person name="Schrottner P."/>
            <person name="Hartwich K."/>
            <person name="Bunk B."/>
            <person name="Schober I."/>
            <person name="Helbig S."/>
            <person name="Rudolph W.W."/>
            <person name="Gunzer F."/>
        </authorList>
    </citation>
    <scope>NUCLEOTIDE SEQUENCE [LARGE SCALE GENOMIC DNA]</scope>
    <source>
        <strain evidence="6 7">DSM 106044</strain>
    </source>
</reference>
<evidence type="ECO:0000259" key="4">
    <source>
        <dbReference type="PROSITE" id="PS50110"/>
    </source>
</evidence>
<comment type="function">
    <text evidence="2">May play the central regulatory role in sporulation. It may be an element of the effector pathway responsible for the activation of sporulation genes in response to nutritional stress. Spo0A may act in concert with spo0H (a sigma factor) to control the expression of some genes that are critical to the sporulation process.</text>
</comment>
<evidence type="ECO:0000256" key="3">
    <source>
        <dbReference type="PROSITE-ProRule" id="PRU00169"/>
    </source>
</evidence>
<comment type="caution">
    <text evidence="6">The sequence shown here is derived from an EMBL/GenBank/DDBJ whole genome shotgun (WGS) entry which is preliminary data.</text>
</comment>
<dbReference type="EMBL" id="QGQD01000097">
    <property type="protein sequence ID" value="TLC98349.1"/>
    <property type="molecule type" value="Genomic_DNA"/>
</dbReference>
<dbReference type="STRING" id="180332.GCA_000797495_03825"/>
<organism evidence="6 7">
    <name type="scientific">Robinsoniella peoriensis</name>
    <dbReference type="NCBI Taxonomy" id="180332"/>
    <lineage>
        <taxon>Bacteria</taxon>
        <taxon>Bacillati</taxon>
        <taxon>Bacillota</taxon>
        <taxon>Clostridia</taxon>
        <taxon>Lachnospirales</taxon>
        <taxon>Lachnospiraceae</taxon>
        <taxon>Robinsoniella</taxon>
    </lineage>
</organism>
<dbReference type="PANTHER" id="PTHR37299:SF1">
    <property type="entry name" value="STAGE 0 SPORULATION PROTEIN A HOMOLOG"/>
    <property type="match status" value="1"/>
</dbReference>
<sequence length="213" mass="25176">MIYIAVCDVDNKICSFMEHIIRKYARENAINVEIDIFYSGEALCKSLENSNYYDLICLDIQLQKMSGIDVGLYLREKLGNDATHLIYISESTNHAMKLFQIRPLNFLIKPVYDSAMWKNLHKAVQLIEKQNLCFQYKNGRTYHRILYSSILYFKSEGKKVYIILDDHSKEFYGKIDLIMSEVPLQKFIRIHKSYIINLNYIKEYCFESVKMDS</sequence>
<evidence type="ECO:0000256" key="2">
    <source>
        <dbReference type="ARBA" id="ARBA00024867"/>
    </source>
</evidence>
<keyword evidence="7" id="KW-1185">Reference proteome</keyword>
<feature type="domain" description="Response regulatory" evidence="4">
    <location>
        <begin position="3"/>
        <end position="124"/>
    </location>
</feature>
<name>A0A4U8Q0Z1_9FIRM</name>
<dbReference type="InterPro" id="IPR046947">
    <property type="entry name" value="LytR-like"/>
</dbReference>
<dbReference type="Gene3D" id="2.40.50.1020">
    <property type="entry name" value="LytTr DNA-binding domain"/>
    <property type="match status" value="1"/>
</dbReference>
<evidence type="ECO:0000313" key="7">
    <source>
        <dbReference type="Proteomes" id="UP000306509"/>
    </source>
</evidence>
<evidence type="ECO:0000256" key="1">
    <source>
        <dbReference type="ARBA" id="ARBA00018672"/>
    </source>
</evidence>
<dbReference type="PANTHER" id="PTHR37299">
    <property type="entry name" value="TRANSCRIPTIONAL REGULATOR-RELATED"/>
    <property type="match status" value="1"/>
</dbReference>
<proteinExistence type="predicted"/>
<dbReference type="Pfam" id="PF00072">
    <property type="entry name" value="Response_reg"/>
    <property type="match status" value="1"/>
</dbReference>
<protein>
    <recommendedName>
        <fullName evidence="1">Stage 0 sporulation protein A homolog</fullName>
    </recommendedName>
</protein>
<gene>
    <name evidence="6" type="primary">yehT_4</name>
    <name evidence="6" type="ORF">DSM106044_04865</name>
</gene>
<feature type="modified residue" description="4-aspartylphosphate" evidence="3">
    <location>
        <position position="59"/>
    </location>
</feature>
<accession>A0A4U8Q0Z1</accession>
<dbReference type="Gene3D" id="3.40.50.2300">
    <property type="match status" value="1"/>
</dbReference>
<keyword evidence="3" id="KW-0597">Phosphoprotein</keyword>
<dbReference type="Proteomes" id="UP000306509">
    <property type="component" value="Unassembled WGS sequence"/>
</dbReference>
<evidence type="ECO:0000313" key="6">
    <source>
        <dbReference type="EMBL" id="TLC98349.1"/>
    </source>
</evidence>
<dbReference type="InterPro" id="IPR001789">
    <property type="entry name" value="Sig_transdc_resp-reg_receiver"/>
</dbReference>
<dbReference type="GO" id="GO:0003677">
    <property type="term" value="F:DNA binding"/>
    <property type="evidence" value="ECO:0007669"/>
    <property type="project" value="InterPro"/>
</dbReference>
<dbReference type="SMART" id="SM00850">
    <property type="entry name" value="LytTR"/>
    <property type="match status" value="1"/>
</dbReference>